<dbReference type="Pfam" id="PF03184">
    <property type="entry name" value="DDE_1"/>
    <property type="match status" value="1"/>
</dbReference>
<dbReference type="Proteomes" id="UP000429607">
    <property type="component" value="Unassembled WGS sequence"/>
</dbReference>
<dbReference type="Proteomes" id="UP000434957">
    <property type="component" value="Unassembled WGS sequence"/>
</dbReference>
<evidence type="ECO:0000313" key="4">
    <source>
        <dbReference type="EMBL" id="KAE9350676.1"/>
    </source>
</evidence>
<dbReference type="GO" id="GO:0003676">
    <property type="term" value="F:nucleic acid binding"/>
    <property type="evidence" value="ECO:0007669"/>
    <property type="project" value="InterPro"/>
</dbReference>
<protein>
    <recommendedName>
        <fullName evidence="2">DDE-1 domain-containing protein</fullName>
    </recommendedName>
</protein>
<accession>A0A6A3NNW9</accession>
<dbReference type="InterPro" id="IPR004875">
    <property type="entry name" value="DDE_SF_endonuclease_dom"/>
</dbReference>
<evidence type="ECO:0000313" key="3">
    <source>
        <dbReference type="EMBL" id="KAE9045146.1"/>
    </source>
</evidence>
<comment type="caution">
    <text evidence="3">The sequence shown here is derived from an EMBL/GenBank/DDBJ whole genome shotgun (WGS) entry which is preliminary data.</text>
</comment>
<feature type="domain" description="DDE-1" evidence="2">
    <location>
        <begin position="217"/>
        <end position="343"/>
    </location>
</feature>
<evidence type="ECO:0000256" key="1">
    <source>
        <dbReference type="SAM" id="MobiDB-lite"/>
    </source>
</evidence>
<evidence type="ECO:0000313" key="5">
    <source>
        <dbReference type="Proteomes" id="UP000429607"/>
    </source>
</evidence>
<proteinExistence type="predicted"/>
<feature type="region of interest" description="Disordered" evidence="1">
    <location>
        <begin position="429"/>
        <end position="462"/>
    </location>
</feature>
<dbReference type="EMBL" id="QXFV01000221">
    <property type="protein sequence ID" value="KAE9045146.1"/>
    <property type="molecule type" value="Genomic_DNA"/>
</dbReference>
<dbReference type="EMBL" id="QXFT01000215">
    <property type="protein sequence ID" value="KAE9350676.1"/>
    <property type="molecule type" value="Genomic_DNA"/>
</dbReference>
<reference evidence="3 5" key="1">
    <citation type="submission" date="2018-09" db="EMBL/GenBank/DDBJ databases">
        <title>Genomic investigation of the strawberry pathogen Phytophthora fragariae indicates pathogenicity is determined by transcriptional variation in three key races.</title>
        <authorList>
            <person name="Adams T.M."/>
            <person name="Armitage A.D."/>
            <person name="Sobczyk M.K."/>
            <person name="Bates H.J."/>
            <person name="Dunwell J.M."/>
            <person name="Nellist C.F."/>
            <person name="Harrison R.J."/>
        </authorList>
    </citation>
    <scope>NUCLEOTIDE SEQUENCE [LARGE SCALE GENOMIC DNA]</scope>
    <source>
        <strain evidence="3 5">SCRP249</strain>
        <strain evidence="4 6">SCRP333</strain>
    </source>
</reference>
<feature type="compositionally biased region" description="Polar residues" evidence="1">
    <location>
        <begin position="438"/>
        <end position="454"/>
    </location>
</feature>
<sequence length="462" mass="52054">MDWFRKKDMLLKAKRGAKSLSAKNADGRKRVSLKAFPGRGRRRSAWVTWLYGHLIVEFDRLRKAGLKFDAQLLRQLALRILKSQGEGYDELSVDEHGSLLIEKITARWVQTFMECHGIVLRAQTGKKQISPAKQQQIEEEVAQHLGELKRGFEEGTLNEEAVENIDETHFVIDFDNGKTLGFIGETKVKCADVVSGGQGMTMVVRISGGPGARIHPPMMILTNQDSSYPIRGVKDNIPGVCYRTGPKGWMDKRVFREYLGEPRAMNSDRQGRTKTIYLDNCSSHLPEEECQEELSKLNARLKYFPVNATDLCQPADSFVIAKIKDVWARKWNEKKIDLIEGDQWQDTIRKDGSWSGKLKNPVKAFFLSLAAEAVREVNAKRDKNGLSYARKAMIRCGLSLGIDGSWRTSQLFPHLQEIIRKYPEHFNKGAAHGDDSANDSTGGSTINPTIQTLPDGSLYTDL</sequence>
<dbReference type="AlphaFoldDB" id="A0A6A3NNW9"/>
<name>A0A6A3NNW9_9STRA</name>
<gene>
    <name evidence="3" type="ORF">PR001_g5083</name>
    <name evidence="4" type="ORF">PR003_g5264</name>
</gene>
<evidence type="ECO:0000259" key="2">
    <source>
        <dbReference type="Pfam" id="PF03184"/>
    </source>
</evidence>
<evidence type="ECO:0000313" key="6">
    <source>
        <dbReference type="Proteomes" id="UP000434957"/>
    </source>
</evidence>
<keyword evidence="6" id="KW-1185">Reference proteome</keyword>
<organism evidence="3 5">
    <name type="scientific">Phytophthora rubi</name>
    <dbReference type="NCBI Taxonomy" id="129364"/>
    <lineage>
        <taxon>Eukaryota</taxon>
        <taxon>Sar</taxon>
        <taxon>Stramenopiles</taxon>
        <taxon>Oomycota</taxon>
        <taxon>Peronosporomycetes</taxon>
        <taxon>Peronosporales</taxon>
        <taxon>Peronosporaceae</taxon>
        <taxon>Phytophthora</taxon>
    </lineage>
</organism>